<evidence type="ECO:0008006" key="7">
    <source>
        <dbReference type="Google" id="ProtNLM"/>
    </source>
</evidence>
<protein>
    <recommendedName>
        <fullName evidence="7">Tributyltin binding protein type 1</fullName>
    </recommendedName>
</protein>
<dbReference type="AlphaFoldDB" id="A0A9N7URC2"/>
<gene>
    <name evidence="5" type="ORF">PLEPLA_LOCUS23350</name>
</gene>
<evidence type="ECO:0000256" key="4">
    <source>
        <dbReference type="ARBA" id="ARBA00023180"/>
    </source>
</evidence>
<proteinExistence type="predicted"/>
<accession>A0A9N7URC2</accession>
<evidence type="ECO:0000256" key="1">
    <source>
        <dbReference type="ARBA" id="ARBA00004613"/>
    </source>
</evidence>
<dbReference type="InterPro" id="IPR012674">
    <property type="entry name" value="Calycin"/>
</dbReference>
<comment type="subcellular location">
    <subcellularLocation>
        <location evidence="1">Secreted</location>
    </subcellularLocation>
</comment>
<keyword evidence="2" id="KW-0964">Secreted</keyword>
<dbReference type="PANTHER" id="PTHR11967">
    <property type="entry name" value="ALPHA-1-ACID GLYCOPROTEIN"/>
    <property type="match status" value="1"/>
</dbReference>
<keyword evidence="6" id="KW-1185">Reference proteome</keyword>
<dbReference type="EMBL" id="CADEAL010001754">
    <property type="protein sequence ID" value="CAB1435257.1"/>
    <property type="molecule type" value="Genomic_DNA"/>
</dbReference>
<keyword evidence="3" id="KW-0732">Signal</keyword>
<reference evidence="5" key="1">
    <citation type="submission" date="2020-03" db="EMBL/GenBank/DDBJ databases">
        <authorList>
            <person name="Weist P."/>
        </authorList>
    </citation>
    <scope>NUCLEOTIDE SEQUENCE</scope>
</reference>
<dbReference type="GO" id="GO:0005576">
    <property type="term" value="C:extracellular region"/>
    <property type="evidence" value="ECO:0007669"/>
    <property type="project" value="UniProtKB-SubCell"/>
</dbReference>
<evidence type="ECO:0000256" key="3">
    <source>
        <dbReference type="ARBA" id="ARBA00022729"/>
    </source>
</evidence>
<dbReference type="Gene3D" id="2.40.128.20">
    <property type="match status" value="1"/>
</dbReference>
<sequence length="286" mass="31311">MLGLQFLARNTSLSHPTCPRQVTTFPPVLQTLSEGELVAGMHKYLFASFESRGVVTKSSWKCSRNFCPQSLIGRDIMNLWLSSHLLVVGLFVCSAAPTPEECSQLVSPHSVDIGSKMLGSWNFLTGYTQSELFKDILKITESSSINITKSSGGGVEFSEASKMKGQCVSTEANVNIDGHTATVSKMNVTSVFHLLSSSDDCLVFNINSTIGNLDQMLSFMNVSFSGAERTTIHSLYLMGRESTVKDSDMERFKHQASCLGFSGEPDFHHDVKKGFCTEGESVKLSF</sequence>
<organism evidence="5 6">
    <name type="scientific">Pleuronectes platessa</name>
    <name type="common">European plaice</name>
    <dbReference type="NCBI Taxonomy" id="8262"/>
    <lineage>
        <taxon>Eukaryota</taxon>
        <taxon>Metazoa</taxon>
        <taxon>Chordata</taxon>
        <taxon>Craniata</taxon>
        <taxon>Vertebrata</taxon>
        <taxon>Euteleostomi</taxon>
        <taxon>Actinopterygii</taxon>
        <taxon>Neopterygii</taxon>
        <taxon>Teleostei</taxon>
        <taxon>Neoteleostei</taxon>
        <taxon>Acanthomorphata</taxon>
        <taxon>Carangaria</taxon>
        <taxon>Pleuronectiformes</taxon>
        <taxon>Pleuronectoidei</taxon>
        <taxon>Pleuronectidae</taxon>
        <taxon>Pleuronectes</taxon>
    </lineage>
</organism>
<dbReference type="SUPFAM" id="SSF50814">
    <property type="entry name" value="Lipocalins"/>
    <property type="match status" value="1"/>
</dbReference>
<evidence type="ECO:0000313" key="6">
    <source>
        <dbReference type="Proteomes" id="UP001153269"/>
    </source>
</evidence>
<dbReference type="PANTHER" id="PTHR11967:SF2">
    <property type="entry name" value="ALPHA-1-ACID GLYCOPROTEIN 1"/>
    <property type="match status" value="1"/>
</dbReference>
<keyword evidence="4" id="KW-0325">Glycoprotein</keyword>
<evidence type="ECO:0000313" key="5">
    <source>
        <dbReference type="EMBL" id="CAB1435257.1"/>
    </source>
</evidence>
<name>A0A9N7URC2_PLEPL</name>
<dbReference type="CDD" id="cd19415">
    <property type="entry name" value="lipocalin_ApoM_AGP"/>
    <property type="match status" value="1"/>
</dbReference>
<comment type="caution">
    <text evidence="5">The sequence shown here is derived from an EMBL/GenBank/DDBJ whole genome shotgun (WGS) entry which is preliminary data.</text>
</comment>
<dbReference type="Proteomes" id="UP001153269">
    <property type="component" value="Unassembled WGS sequence"/>
</dbReference>
<evidence type="ECO:0000256" key="2">
    <source>
        <dbReference type="ARBA" id="ARBA00022525"/>
    </source>
</evidence>